<dbReference type="GO" id="GO:0003677">
    <property type="term" value="F:DNA binding"/>
    <property type="evidence" value="ECO:0007669"/>
    <property type="project" value="UniProtKB-KW"/>
</dbReference>
<evidence type="ECO:0000313" key="10">
    <source>
        <dbReference type="EMBL" id="PWN43073.1"/>
    </source>
</evidence>
<evidence type="ECO:0000256" key="2">
    <source>
        <dbReference type="ARBA" id="ARBA00020027"/>
    </source>
</evidence>
<dbReference type="InterPro" id="IPR036322">
    <property type="entry name" value="WD40_repeat_dom_sf"/>
</dbReference>
<dbReference type="OrthoDB" id="9890280at2759"/>
<dbReference type="InterPro" id="IPR015943">
    <property type="entry name" value="WD40/YVTN_repeat-like_dom_sf"/>
</dbReference>
<dbReference type="InParanoid" id="A0A316W2Q9"/>
<evidence type="ECO:0000256" key="3">
    <source>
        <dbReference type="ARBA" id="ARBA00021132"/>
    </source>
</evidence>
<name>A0A316W2Q9_9BASI</name>
<evidence type="ECO:0000256" key="8">
    <source>
        <dbReference type="PROSITE-ProRule" id="PRU00221"/>
    </source>
</evidence>
<feature type="region of interest" description="Disordered" evidence="9">
    <location>
        <begin position="243"/>
        <end position="274"/>
    </location>
</feature>
<feature type="repeat" description="WD" evidence="8">
    <location>
        <begin position="443"/>
        <end position="468"/>
    </location>
</feature>
<keyword evidence="7" id="KW-0238">DNA-binding</keyword>
<dbReference type="Gene3D" id="2.130.10.10">
    <property type="entry name" value="YVTN repeat-like/Quinoprotein amine dehydrogenase"/>
    <property type="match status" value="2"/>
</dbReference>
<dbReference type="STRING" id="1522189.A0A316W2Q9"/>
<dbReference type="SUPFAM" id="SSF50978">
    <property type="entry name" value="WD40 repeat-like"/>
    <property type="match status" value="1"/>
</dbReference>
<feature type="compositionally biased region" description="Acidic residues" evidence="9">
    <location>
        <begin position="252"/>
        <end position="264"/>
    </location>
</feature>
<dbReference type="Proteomes" id="UP000245783">
    <property type="component" value="Unassembled WGS sequence"/>
</dbReference>
<evidence type="ECO:0000256" key="5">
    <source>
        <dbReference type="ARBA" id="ARBA00022737"/>
    </source>
</evidence>
<keyword evidence="6" id="KW-0227">DNA damage</keyword>
<dbReference type="GO" id="GO:2000001">
    <property type="term" value="P:regulation of DNA damage checkpoint"/>
    <property type="evidence" value="ECO:0007669"/>
    <property type="project" value="TreeGrafter"/>
</dbReference>
<dbReference type="PANTHER" id="PTHR14773">
    <property type="entry name" value="WD REPEAT-CONTAINING PROTEIN 76"/>
    <property type="match status" value="1"/>
</dbReference>
<evidence type="ECO:0000256" key="9">
    <source>
        <dbReference type="SAM" id="MobiDB-lite"/>
    </source>
</evidence>
<dbReference type="InterPro" id="IPR050853">
    <property type="entry name" value="WD_repeat_DNA-damage-binding"/>
</dbReference>
<dbReference type="GO" id="GO:0005634">
    <property type="term" value="C:nucleus"/>
    <property type="evidence" value="ECO:0007669"/>
    <property type="project" value="TreeGrafter"/>
</dbReference>
<keyword evidence="11" id="KW-1185">Reference proteome</keyword>
<dbReference type="EMBL" id="KZ819373">
    <property type="protein sequence ID" value="PWN43073.1"/>
    <property type="molecule type" value="Genomic_DNA"/>
</dbReference>
<evidence type="ECO:0000313" key="11">
    <source>
        <dbReference type="Proteomes" id="UP000245783"/>
    </source>
</evidence>
<organism evidence="10 11">
    <name type="scientific">Ceraceosorus guamensis</name>
    <dbReference type="NCBI Taxonomy" id="1522189"/>
    <lineage>
        <taxon>Eukaryota</taxon>
        <taxon>Fungi</taxon>
        <taxon>Dikarya</taxon>
        <taxon>Basidiomycota</taxon>
        <taxon>Ustilaginomycotina</taxon>
        <taxon>Exobasidiomycetes</taxon>
        <taxon>Ceraceosorales</taxon>
        <taxon>Ceraceosoraceae</taxon>
        <taxon>Ceraceosorus</taxon>
    </lineage>
</organism>
<dbReference type="PROSITE" id="PS00678">
    <property type="entry name" value="WD_REPEATS_1"/>
    <property type="match status" value="1"/>
</dbReference>
<evidence type="ECO:0000256" key="7">
    <source>
        <dbReference type="ARBA" id="ARBA00023125"/>
    </source>
</evidence>
<keyword evidence="5" id="KW-0677">Repeat</keyword>
<evidence type="ECO:0000256" key="1">
    <source>
        <dbReference type="ARBA" id="ARBA00005434"/>
    </source>
</evidence>
<dbReference type="InterPro" id="IPR019775">
    <property type="entry name" value="WD40_repeat_CS"/>
</dbReference>
<feature type="region of interest" description="Disordered" evidence="9">
    <location>
        <begin position="1"/>
        <end position="113"/>
    </location>
</feature>
<dbReference type="PANTHER" id="PTHR14773:SF0">
    <property type="entry name" value="WD REPEAT-CONTAINING PROTEIN 76"/>
    <property type="match status" value="1"/>
</dbReference>
<protein>
    <recommendedName>
        <fullName evidence="3">DNA damage-binding protein CMR1</fullName>
    </recommendedName>
    <alternativeName>
        <fullName evidence="2">DNA damage-binding protein cmr1</fullName>
    </alternativeName>
</protein>
<sequence length="692" mass="76274">MARKKVQPEHSPTPEEDSAESELQQVDGDSDGEDYEKQRLANIAKNEALLRELGVTGGLSGRASRKTQHLGGTNKPQPKPKPRQRRKTTPPPAVDRPRRISSRLKGIEADSDALKRKYEEEAEALRVEQEAAKRARHEDHKLQELLTGRNEAEIKGKAQSLAAALAAEQSGRKNARALANKDAKPETASKAELRKVIDKMELRSADKVVDKRIYTMVVHPRADSERGDLVFVGDKEGCIGVWEPLAPSSEPAGEDDDGAAEDGSELPSGSSWRLQAHGKSPVTCLKLDPTSDRTLYSSSYDSSIRALDLDKGVSAEVWAGQDDVLLSVFDVLPGLVAAERNLWVADHRGGLISIDKRARRTRSQRWQVCEKKIGGMSVNPLRPRCIAVASLDQHIRLFDVRAMRSMPTEEIAPYSVRHVDFDALEKTTKAAQIGEHQARLACTSVDFSPRGDNLVGVSYDDVVKVWDLHPSWLAKGDEATKRNQKVKIEPRVARAPAPKPNGKQAVAEDLGNLRQTRRSASGRPAPVKRESSGLMRWFTSKEGPKSESEEGDQTDESEEEVITPGQAAKKTRPPALEDDDDEWAARADAPSKPSDVLQSPHIIPHNNQTGKWLTLFRARWNTNAEAEPHFSMGSMKREAEIWASDGTLLRSLYDGDHVTAVPAVTAMHPTRLGRLATGNGSGRCHFWAPLDE</sequence>
<reference evidence="10 11" key="1">
    <citation type="journal article" date="2018" name="Mol. Biol. Evol.">
        <title>Broad Genomic Sampling Reveals a Smut Pathogenic Ancestry of the Fungal Clade Ustilaginomycotina.</title>
        <authorList>
            <person name="Kijpornyongpan T."/>
            <person name="Mondo S.J."/>
            <person name="Barry K."/>
            <person name="Sandor L."/>
            <person name="Lee J."/>
            <person name="Lipzen A."/>
            <person name="Pangilinan J."/>
            <person name="LaButti K."/>
            <person name="Hainaut M."/>
            <person name="Henrissat B."/>
            <person name="Grigoriev I.V."/>
            <person name="Spatafora J.W."/>
            <person name="Aime M.C."/>
        </authorList>
    </citation>
    <scope>NUCLEOTIDE SEQUENCE [LARGE SCALE GENOMIC DNA]</scope>
    <source>
        <strain evidence="10 11">MCA 4658</strain>
    </source>
</reference>
<proteinExistence type="inferred from homology"/>
<dbReference type="PROSITE" id="PS50082">
    <property type="entry name" value="WD_REPEATS_2"/>
    <property type="match status" value="1"/>
</dbReference>
<dbReference type="Pfam" id="PF00400">
    <property type="entry name" value="WD40"/>
    <property type="match status" value="2"/>
</dbReference>
<feature type="compositionally biased region" description="Basic and acidic residues" evidence="9">
    <location>
        <begin position="478"/>
        <end position="492"/>
    </location>
</feature>
<evidence type="ECO:0000256" key="6">
    <source>
        <dbReference type="ARBA" id="ARBA00022763"/>
    </source>
</evidence>
<evidence type="ECO:0000256" key="4">
    <source>
        <dbReference type="ARBA" id="ARBA00022574"/>
    </source>
</evidence>
<dbReference type="GeneID" id="37034098"/>
<feature type="region of interest" description="Disordered" evidence="9">
    <location>
        <begin position="478"/>
        <end position="603"/>
    </location>
</feature>
<keyword evidence="4 8" id="KW-0853">WD repeat</keyword>
<gene>
    <name evidence="10" type="ORF">IE81DRAFT_301118</name>
</gene>
<feature type="compositionally biased region" description="Acidic residues" evidence="9">
    <location>
        <begin position="549"/>
        <end position="561"/>
    </location>
</feature>
<dbReference type="SMART" id="SM00320">
    <property type="entry name" value="WD40"/>
    <property type="match status" value="4"/>
</dbReference>
<feature type="compositionally biased region" description="Basic residues" evidence="9">
    <location>
        <begin position="78"/>
        <end position="88"/>
    </location>
</feature>
<comment type="similarity">
    <text evidence="1">Belongs to the WD repeat DDB2/WDR76 family.</text>
</comment>
<dbReference type="RefSeq" id="XP_025370233.1">
    <property type="nucleotide sequence ID" value="XM_025512228.1"/>
</dbReference>
<dbReference type="AlphaFoldDB" id="A0A316W2Q9"/>
<accession>A0A316W2Q9</accession>
<dbReference type="GO" id="GO:0006974">
    <property type="term" value="P:DNA damage response"/>
    <property type="evidence" value="ECO:0007669"/>
    <property type="project" value="UniProtKB-KW"/>
</dbReference>
<dbReference type="InterPro" id="IPR001680">
    <property type="entry name" value="WD40_rpt"/>
</dbReference>